<organism evidence="12 13">
    <name type="scientific">Pyrolobus fumarii (strain DSM 11204 / 1A)</name>
    <dbReference type="NCBI Taxonomy" id="694429"/>
    <lineage>
        <taxon>Archaea</taxon>
        <taxon>Thermoproteota</taxon>
        <taxon>Thermoprotei</taxon>
        <taxon>Desulfurococcales</taxon>
        <taxon>Pyrodictiaceae</taxon>
        <taxon>Pyrolobus</taxon>
    </lineage>
</organism>
<evidence type="ECO:0000256" key="2">
    <source>
        <dbReference type="ARBA" id="ARBA00004651"/>
    </source>
</evidence>
<feature type="transmembrane region" description="Helical" evidence="11">
    <location>
        <begin position="301"/>
        <end position="318"/>
    </location>
</feature>
<feature type="transmembrane region" description="Helical" evidence="11">
    <location>
        <begin position="95"/>
        <end position="114"/>
    </location>
</feature>
<evidence type="ECO:0000313" key="13">
    <source>
        <dbReference type="Proteomes" id="UP000001037"/>
    </source>
</evidence>
<evidence type="ECO:0000256" key="3">
    <source>
        <dbReference type="ARBA" id="ARBA00004953"/>
    </source>
</evidence>
<evidence type="ECO:0000256" key="1">
    <source>
        <dbReference type="ARBA" id="ARBA00003384"/>
    </source>
</evidence>
<dbReference type="EMBL" id="CP002838">
    <property type="protein sequence ID" value="AEM39207.1"/>
    <property type="molecule type" value="Genomic_DNA"/>
</dbReference>
<feature type="transmembrane region" description="Helical" evidence="11">
    <location>
        <begin position="68"/>
        <end position="89"/>
    </location>
</feature>
<dbReference type="GO" id="GO:0009236">
    <property type="term" value="P:cobalamin biosynthetic process"/>
    <property type="evidence" value="ECO:0007669"/>
    <property type="project" value="UniProtKB-UniRule"/>
</dbReference>
<comment type="pathway">
    <text evidence="3 11">Cofactor biosynthesis; adenosylcobalamin biosynthesis.</text>
</comment>
<comment type="subcellular location">
    <subcellularLocation>
        <location evidence="2 11">Cell membrane</location>
        <topology evidence="2 11">Multi-pass membrane protein</topology>
    </subcellularLocation>
</comment>
<evidence type="ECO:0000256" key="9">
    <source>
        <dbReference type="ARBA" id="ARBA00022989"/>
    </source>
</evidence>
<gene>
    <name evidence="11" type="primary">cobD</name>
    <name evidence="12" type="ordered locus">Pyrfu_1349</name>
</gene>
<dbReference type="STRING" id="694429.Pyrfu_1349"/>
<protein>
    <recommendedName>
        <fullName evidence="5 11">Probable cobalamin biosynthesis protein CobD</fullName>
    </recommendedName>
</protein>
<dbReference type="HOGENOM" id="CLU_054212_0_2_2"/>
<evidence type="ECO:0000256" key="4">
    <source>
        <dbReference type="ARBA" id="ARBA00006263"/>
    </source>
</evidence>
<keyword evidence="6 11" id="KW-1003">Cell membrane</keyword>
<accession>G0EGQ9</accession>
<dbReference type="GO" id="GO:0015420">
    <property type="term" value="F:ABC-type vitamin B12 transporter activity"/>
    <property type="evidence" value="ECO:0007669"/>
    <property type="project" value="UniProtKB-UniRule"/>
</dbReference>
<feature type="transmembrane region" description="Helical" evidence="11">
    <location>
        <begin position="220"/>
        <end position="239"/>
    </location>
</feature>
<dbReference type="GO" id="GO:0005886">
    <property type="term" value="C:plasma membrane"/>
    <property type="evidence" value="ECO:0007669"/>
    <property type="project" value="UniProtKB-SubCell"/>
</dbReference>
<dbReference type="PANTHER" id="PTHR34308:SF1">
    <property type="entry name" value="COBALAMIN BIOSYNTHESIS PROTEIN CBIB"/>
    <property type="match status" value="1"/>
</dbReference>
<dbReference type="Proteomes" id="UP000001037">
    <property type="component" value="Chromosome"/>
</dbReference>
<evidence type="ECO:0000256" key="5">
    <source>
        <dbReference type="ARBA" id="ARBA00016185"/>
    </source>
</evidence>
<comment type="function">
    <text evidence="1 11">Converts cobyric acid to cobinamide by the addition of aminopropanol on the F carboxylic group.</text>
</comment>
<dbReference type="eggNOG" id="arCOG04274">
    <property type="taxonomic scope" value="Archaea"/>
</dbReference>
<reference evidence="12 13" key="1">
    <citation type="journal article" date="2011" name="Stand. Genomic Sci.">
        <title>Complete genome sequence of the hyperthermophilic chemolithoautotroph Pyrolobus fumarii type strain (1A).</title>
        <authorList>
            <person name="Anderson I."/>
            <person name="Goker M."/>
            <person name="Nolan M."/>
            <person name="Lucas S."/>
            <person name="Hammon N."/>
            <person name="Deshpande S."/>
            <person name="Cheng J.F."/>
            <person name="Tapia R."/>
            <person name="Han C."/>
            <person name="Goodwin L."/>
            <person name="Pitluck S."/>
            <person name="Huntemann M."/>
            <person name="Liolios K."/>
            <person name="Ivanova N."/>
            <person name="Pagani I."/>
            <person name="Mavromatis K."/>
            <person name="Ovchinikova G."/>
            <person name="Pati A."/>
            <person name="Chen A."/>
            <person name="Palaniappan K."/>
            <person name="Land M."/>
            <person name="Hauser L."/>
            <person name="Brambilla E.M."/>
            <person name="Huber H."/>
            <person name="Yasawong M."/>
            <person name="Rohde M."/>
            <person name="Spring S."/>
            <person name="Abt B."/>
            <person name="Sikorski J."/>
            <person name="Wirth R."/>
            <person name="Detter J.C."/>
            <person name="Woyke T."/>
            <person name="Bristow J."/>
            <person name="Eisen J.A."/>
            <person name="Markowitz V."/>
            <person name="Hugenholtz P."/>
            <person name="Kyrpides N.C."/>
            <person name="Klenk H.P."/>
            <person name="Lapidus A."/>
        </authorList>
    </citation>
    <scope>NUCLEOTIDE SEQUENCE [LARGE SCALE GENOMIC DNA]</scope>
    <source>
        <strain evidence="13">DSM 11204 / 1A</strain>
    </source>
</reference>
<dbReference type="FunCoup" id="G0EGQ9">
    <property type="interactions" value="62"/>
</dbReference>
<dbReference type="OrthoDB" id="46105at2157"/>
<keyword evidence="13" id="KW-1185">Reference proteome</keyword>
<name>G0EGQ9_PYRF1</name>
<dbReference type="HAMAP" id="MF_00024">
    <property type="entry name" value="CobD_CbiB"/>
    <property type="match status" value="1"/>
</dbReference>
<sequence length="319" mass="35079">MQLCSLAGVHWLCPDARLLLASLALGLLLDRLYPWHSGLLLAIHPVRTTYVLALRLAPPGSSRARGVIAWFVVVAGHLAIYSFALYVAWMVSPLVWLAIAAYIVKVSCPLYPLFDVVEKIRKCMYSGDWVCARRYTQWIVRRDVAKLDEKHVVSAALESLAESLVDGYTSPITYYVLFGPIGSLFQRLVNTMDSALGYKTPEYIEAGWFSARMDDLINYLPARLTALTMIAAALALPGFDAGRAWRVWRRWASATESPNAGHPMAALAGALGVWLEKPGHYVINPEGVDPEPGDLPRGLKLARVAALLYTVGAAALLLF</sequence>
<dbReference type="Pfam" id="PF03186">
    <property type="entry name" value="CobD_Cbib"/>
    <property type="match status" value="1"/>
</dbReference>
<evidence type="ECO:0000256" key="8">
    <source>
        <dbReference type="ARBA" id="ARBA00022692"/>
    </source>
</evidence>
<dbReference type="NCBIfam" id="NF002281">
    <property type="entry name" value="PRK01209.2-5"/>
    <property type="match status" value="1"/>
</dbReference>
<keyword evidence="10 11" id="KW-0472">Membrane</keyword>
<evidence type="ECO:0000313" key="12">
    <source>
        <dbReference type="EMBL" id="AEM39207.1"/>
    </source>
</evidence>
<evidence type="ECO:0000256" key="10">
    <source>
        <dbReference type="ARBA" id="ARBA00023136"/>
    </source>
</evidence>
<proteinExistence type="inferred from homology"/>
<dbReference type="NCBIfam" id="TIGR00380">
    <property type="entry name" value="cobal_cbiB"/>
    <property type="match status" value="1"/>
</dbReference>
<keyword evidence="9 11" id="KW-1133">Transmembrane helix</keyword>
<dbReference type="InParanoid" id="G0EGQ9"/>
<dbReference type="UniPathway" id="UPA00148"/>
<comment type="similarity">
    <text evidence="4 11">Belongs to the CobD/CbiB family.</text>
</comment>
<dbReference type="GeneID" id="11138533"/>
<dbReference type="RefSeq" id="WP_014026884.1">
    <property type="nucleotide sequence ID" value="NC_015931.1"/>
</dbReference>
<evidence type="ECO:0000256" key="6">
    <source>
        <dbReference type="ARBA" id="ARBA00022475"/>
    </source>
</evidence>
<dbReference type="GO" id="GO:0048472">
    <property type="term" value="F:threonine-phosphate decarboxylase activity"/>
    <property type="evidence" value="ECO:0007669"/>
    <property type="project" value="InterPro"/>
</dbReference>
<dbReference type="InterPro" id="IPR004485">
    <property type="entry name" value="Cobalamin_biosynth_CobD/CbiB"/>
</dbReference>
<feature type="transmembrane region" description="Helical" evidence="11">
    <location>
        <begin position="37"/>
        <end position="56"/>
    </location>
</feature>
<keyword evidence="8 11" id="KW-0812">Transmembrane</keyword>
<dbReference type="AlphaFoldDB" id="G0EGQ9"/>
<dbReference type="KEGG" id="pfm:Pyrfu_1349"/>
<keyword evidence="7 11" id="KW-0169">Cobalamin biosynthesis</keyword>
<evidence type="ECO:0000256" key="7">
    <source>
        <dbReference type="ARBA" id="ARBA00022573"/>
    </source>
</evidence>
<dbReference type="PANTHER" id="PTHR34308">
    <property type="entry name" value="COBALAMIN BIOSYNTHESIS PROTEIN CBIB"/>
    <property type="match status" value="1"/>
</dbReference>
<evidence type="ECO:0000256" key="11">
    <source>
        <dbReference type="HAMAP-Rule" id="MF_00024"/>
    </source>
</evidence>